<sequence length="159" mass="17250">MNQLLKSVIAFLIAPLVPVTVFSFYLFGPEKAAQAFMLVLVFSYAITVFVAVPLYLVMYINNWLKWWHFVLFGIVPAFSLDAAGFLLSLGGEGGMVTLRQGGVDLIIEGKRTLAGYLFEAKRIAMYAAVGAGSGLVFWAIAHRPKSLTKSSSRPPSAAA</sequence>
<gene>
    <name evidence="2" type="ORF">ACFOEB_12550</name>
</gene>
<dbReference type="EMBL" id="JBHRTL010000022">
    <property type="protein sequence ID" value="MFC3156031.1"/>
    <property type="molecule type" value="Genomic_DNA"/>
</dbReference>
<keyword evidence="1" id="KW-1133">Transmembrane helix</keyword>
<proteinExistence type="predicted"/>
<comment type="caution">
    <text evidence="2">The sequence shown here is derived from an EMBL/GenBank/DDBJ whole genome shotgun (WGS) entry which is preliminary data.</text>
</comment>
<evidence type="ECO:0000313" key="3">
    <source>
        <dbReference type="Proteomes" id="UP001595548"/>
    </source>
</evidence>
<dbReference type="RefSeq" id="WP_382417095.1">
    <property type="nucleotide sequence ID" value="NZ_AP031500.1"/>
</dbReference>
<keyword evidence="1" id="KW-0472">Membrane</keyword>
<feature type="transmembrane region" description="Helical" evidence="1">
    <location>
        <begin position="69"/>
        <end position="89"/>
    </location>
</feature>
<accession>A0ABV7HTC3</accession>
<feature type="transmembrane region" description="Helical" evidence="1">
    <location>
        <begin position="7"/>
        <end position="27"/>
    </location>
</feature>
<dbReference type="Proteomes" id="UP001595548">
    <property type="component" value="Unassembled WGS sequence"/>
</dbReference>
<keyword evidence="3" id="KW-1185">Reference proteome</keyword>
<feature type="transmembrane region" description="Helical" evidence="1">
    <location>
        <begin position="123"/>
        <end position="141"/>
    </location>
</feature>
<name>A0ABV7HTC3_9GAMM</name>
<keyword evidence="1" id="KW-0812">Transmembrane</keyword>
<feature type="transmembrane region" description="Helical" evidence="1">
    <location>
        <begin position="33"/>
        <end position="57"/>
    </location>
</feature>
<organism evidence="2 3">
    <name type="scientific">Gilvimarinus japonicus</name>
    <dbReference type="NCBI Taxonomy" id="1796469"/>
    <lineage>
        <taxon>Bacteria</taxon>
        <taxon>Pseudomonadati</taxon>
        <taxon>Pseudomonadota</taxon>
        <taxon>Gammaproteobacteria</taxon>
        <taxon>Cellvibrionales</taxon>
        <taxon>Cellvibrionaceae</taxon>
        <taxon>Gilvimarinus</taxon>
    </lineage>
</organism>
<reference evidence="3" key="1">
    <citation type="journal article" date="2019" name="Int. J. Syst. Evol. Microbiol.">
        <title>The Global Catalogue of Microorganisms (GCM) 10K type strain sequencing project: providing services to taxonomists for standard genome sequencing and annotation.</title>
        <authorList>
            <consortium name="The Broad Institute Genomics Platform"/>
            <consortium name="The Broad Institute Genome Sequencing Center for Infectious Disease"/>
            <person name="Wu L."/>
            <person name="Ma J."/>
        </authorList>
    </citation>
    <scope>NUCLEOTIDE SEQUENCE [LARGE SCALE GENOMIC DNA]</scope>
    <source>
        <strain evidence="3">KCTC 52141</strain>
    </source>
</reference>
<evidence type="ECO:0000313" key="2">
    <source>
        <dbReference type="EMBL" id="MFC3156031.1"/>
    </source>
</evidence>
<protein>
    <submittedName>
        <fullName evidence="2">Uncharacterized protein</fullName>
    </submittedName>
</protein>
<evidence type="ECO:0000256" key="1">
    <source>
        <dbReference type="SAM" id="Phobius"/>
    </source>
</evidence>